<name>A0A5E7HI30_PSEFL</name>
<dbReference type="InterPro" id="IPR001303">
    <property type="entry name" value="Aldolase_II/adducin_N"/>
</dbReference>
<dbReference type="RefSeq" id="WP_150704706.1">
    <property type="nucleotide sequence ID" value="NZ_CABVIB010000033.1"/>
</dbReference>
<evidence type="ECO:0000313" key="4">
    <source>
        <dbReference type="Proteomes" id="UP000326018"/>
    </source>
</evidence>
<dbReference type="InterPro" id="IPR036409">
    <property type="entry name" value="Aldolase_II/adducin_N_sf"/>
</dbReference>
<organism evidence="3 5">
    <name type="scientific">Pseudomonas fluorescens</name>
    <dbReference type="NCBI Taxonomy" id="294"/>
    <lineage>
        <taxon>Bacteria</taxon>
        <taxon>Pseudomonadati</taxon>
        <taxon>Pseudomonadota</taxon>
        <taxon>Gammaproteobacteria</taxon>
        <taxon>Pseudomonadales</taxon>
        <taxon>Pseudomonadaceae</taxon>
        <taxon>Pseudomonas</taxon>
    </lineage>
</organism>
<dbReference type="SUPFAM" id="SSF53639">
    <property type="entry name" value="AraD/HMP-PK domain-like"/>
    <property type="match status" value="1"/>
</dbReference>
<evidence type="ECO:0000313" key="3">
    <source>
        <dbReference type="EMBL" id="VVO63052.1"/>
    </source>
</evidence>
<dbReference type="GO" id="GO:0005996">
    <property type="term" value="P:monosaccharide metabolic process"/>
    <property type="evidence" value="ECO:0007669"/>
    <property type="project" value="UniProtKB-ARBA"/>
</dbReference>
<dbReference type="EMBL" id="CABVIB010000033">
    <property type="protein sequence ID" value="VVO29791.1"/>
    <property type="molecule type" value="Genomic_DNA"/>
</dbReference>
<dbReference type="AlphaFoldDB" id="A0A5E7HI30"/>
<accession>A0A5E7HI30</accession>
<feature type="domain" description="Class II aldolase/adducin N-terminal" evidence="1">
    <location>
        <begin position="6"/>
        <end position="189"/>
    </location>
</feature>
<evidence type="ECO:0000259" key="1">
    <source>
        <dbReference type="SMART" id="SM01007"/>
    </source>
</evidence>
<evidence type="ECO:0000313" key="5">
    <source>
        <dbReference type="Proteomes" id="UP000327111"/>
    </source>
</evidence>
<dbReference type="SMART" id="SM01007">
    <property type="entry name" value="Aldolase_II"/>
    <property type="match status" value="1"/>
</dbReference>
<dbReference type="OrthoDB" id="9814830at2"/>
<dbReference type="EMBL" id="CABVIF010000001">
    <property type="protein sequence ID" value="VVO63052.1"/>
    <property type="molecule type" value="Genomic_DNA"/>
</dbReference>
<proteinExistence type="predicted"/>
<reference evidence="4 5" key="1">
    <citation type="submission" date="2019-09" db="EMBL/GenBank/DDBJ databases">
        <authorList>
            <person name="Chandra G."/>
            <person name="Truman W A."/>
        </authorList>
    </citation>
    <scope>NUCLEOTIDE SEQUENCE [LARGE SCALE GENOMIC DNA]</scope>
    <source>
        <strain evidence="2">PS712</strain>
        <strain evidence="3">PS854</strain>
    </source>
</reference>
<sequence length="338" mass="36833">MSLHESVRQFCSEIGKDRLLVQGAGGNVSWKENDVLWIKASGTWLAEAGEKDIFVPVQLDHLTTSLKNGDYAVAPRPVSNSPLKPSIETLLHALMPHRIVVHVHAIEVLAHLVRKDFDLANYPALDPSLSARTVEYCKPGAELAAAVASQLDGTAITRVVFLKNHGVIIGGDTIADISEVLDYLTRFFAAPATATPVTTPGASLVLTNGVVFSPAAPAQLQEVAISPNLVDRLSNTWALYPDHIVFLGPHPWLFASLEESKAALDNMNDLPDVIFVCGLGTFTRDTMNKAKVAQLLCYYDVMTRLSHGTQLSTLTDAQISELIDWDAEKYRRGLNDVK</sequence>
<gene>
    <name evidence="2" type="ORF">PS712_04919</name>
    <name evidence="3" type="ORF">PS854_00905</name>
</gene>
<dbReference type="Gene3D" id="3.40.225.10">
    <property type="entry name" value="Class II aldolase/adducin N-terminal domain"/>
    <property type="match status" value="1"/>
</dbReference>
<dbReference type="Proteomes" id="UP000326018">
    <property type="component" value="Unassembled WGS sequence"/>
</dbReference>
<dbReference type="Pfam" id="PF00596">
    <property type="entry name" value="Aldolase_II"/>
    <property type="match status" value="1"/>
</dbReference>
<dbReference type="Proteomes" id="UP000327111">
    <property type="component" value="Unassembled WGS sequence"/>
</dbReference>
<protein>
    <recommendedName>
        <fullName evidence="1">Class II aldolase/adducin N-terminal domain-containing protein</fullName>
    </recommendedName>
</protein>
<evidence type="ECO:0000313" key="2">
    <source>
        <dbReference type="EMBL" id="VVO29791.1"/>
    </source>
</evidence>